<dbReference type="InterPro" id="IPR032816">
    <property type="entry name" value="VTT_dom"/>
</dbReference>
<feature type="transmembrane region" description="Helical" evidence="7">
    <location>
        <begin position="52"/>
        <end position="70"/>
    </location>
</feature>
<keyword evidence="6 7" id="KW-0472">Membrane</keyword>
<name>A0A7X6A2I1_9ACTN</name>
<organism evidence="9 10">
    <name type="scientific">Kribbella shirazensis</name>
    <dbReference type="NCBI Taxonomy" id="1105143"/>
    <lineage>
        <taxon>Bacteria</taxon>
        <taxon>Bacillati</taxon>
        <taxon>Actinomycetota</taxon>
        <taxon>Actinomycetes</taxon>
        <taxon>Propionibacteriales</taxon>
        <taxon>Kribbellaceae</taxon>
        <taxon>Kribbella</taxon>
    </lineage>
</organism>
<evidence type="ECO:0000256" key="4">
    <source>
        <dbReference type="ARBA" id="ARBA00022692"/>
    </source>
</evidence>
<keyword evidence="10" id="KW-1185">Reference proteome</keyword>
<evidence type="ECO:0000259" key="8">
    <source>
        <dbReference type="Pfam" id="PF09335"/>
    </source>
</evidence>
<dbReference type="Pfam" id="PF09335">
    <property type="entry name" value="VTT_dom"/>
    <property type="match status" value="1"/>
</dbReference>
<keyword evidence="4 7" id="KW-0812">Transmembrane</keyword>
<dbReference type="PANTHER" id="PTHR30353">
    <property type="entry name" value="INNER MEMBRANE PROTEIN DEDA-RELATED"/>
    <property type="match status" value="1"/>
</dbReference>
<dbReference type="GO" id="GO:0005886">
    <property type="term" value="C:plasma membrane"/>
    <property type="evidence" value="ECO:0007669"/>
    <property type="project" value="UniProtKB-SubCell"/>
</dbReference>
<proteinExistence type="inferred from homology"/>
<keyword evidence="5 7" id="KW-1133">Transmembrane helix</keyword>
<keyword evidence="3 7" id="KW-1003">Cell membrane</keyword>
<dbReference type="RefSeq" id="WP_167210848.1">
    <property type="nucleotide sequence ID" value="NZ_JAASRO010000001.1"/>
</dbReference>
<sequence length="243" mass="25206">MAKEPRSHSHRLGRRIVLAVVALAVIVVVIVVLQVLSGGDGFSLIDQASGDWAYVAVFLLIFGDALCALLPGETTLNAAATLASDGVLSLGLVMLTGAAGAVAGDSALYWIARRNRERLRPRIDAAMKHPKVAAGMGFVGSSTAMLLVFGRYLPGLRFVVNATLGLAAHPYAHFVLWSAIGGTVWSVYTCGLAFLIGTALAGFPLASVIISGVVTTVAIGVVLLFARRSRRAGGATQEGIPPS</sequence>
<feature type="domain" description="VTT" evidence="8">
    <location>
        <begin position="71"/>
        <end position="190"/>
    </location>
</feature>
<feature type="transmembrane region" description="Helical" evidence="7">
    <location>
        <begin position="132"/>
        <end position="153"/>
    </location>
</feature>
<comment type="subcellular location">
    <subcellularLocation>
        <location evidence="1 7">Cell membrane</location>
        <topology evidence="1 7">Multi-pass membrane protein</topology>
    </subcellularLocation>
</comment>
<feature type="transmembrane region" description="Helical" evidence="7">
    <location>
        <begin position="12"/>
        <end position="32"/>
    </location>
</feature>
<feature type="transmembrane region" description="Helical" evidence="7">
    <location>
        <begin position="203"/>
        <end position="226"/>
    </location>
</feature>
<gene>
    <name evidence="9" type="ORF">BJY22_005018</name>
</gene>
<feature type="transmembrane region" description="Helical" evidence="7">
    <location>
        <begin position="174"/>
        <end position="197"/>
    </location>
</feature>
<comment type="caution">
    <text evidence="9">The sequence shown here is derived from an EMBL/GenBank/DDBJ whole genome shotgun (WGS) entry which is preliminary data.</text>
</comment>
<dbReference type="PANTHER" id="PTHR30353:SF15">
    <property type="entry name" value="INNER MEMBRANE PROTEIN YABI"/>
    <property type="match status" value="1"/>
</dbReference>
<dbReference type="Proteomes" id="UP000555407">
    <property type="component" value="Unassembled WGS sequence"/>
</dbReference>
<dbReference type="AlphaFoldDB" id="A0A7X6A2I1"/>
<evidence type="ECO:0000256" key="3">
    <source>
        <dbReference type="ARBA" id="ARBA00022475"/>
    </source>
</evidence>
<dbReference type="InterPro" id="IPR032818">
    <property type="entry name" value="DedA-like"/>
</dbReference>
<accession>A0A7X6A2I1</accession>
<reference evidence="9 10" key="1">
    <citation type="submission" date="2020-03" db="EMBL/GenBank/DDBJ databases">
        <title>Sequencing the genomes of 1000 actinobacteria strains.</title>
        <authorList>
            <person name="Klenk H.-P."/>
        </authorList>
    </citation>
    <scope>NUCLEOTIDE SEQUENCE [LARGE SCALE GENOMIC DNA]</scope>
    <source>
        <strain evidence="9 10">DSM 45490</strain>
    </source>
</reference>
<evidence type="ECO:0000256" key="1">
    <source>
        <dbReference type="ARBA" id="ARBA00004651"/>
    </source>
</evidence>
<dbReference type="EMBL" id="JAASRO010000001">
    <property type="protein sequence ID" value="NIK59301.1"/>
    <property type="molecule type" value="Genomic_DNA"/>
</dbReference>
<evidence type="ECO:0000313" key="10">
    <source>
        <dbReference type="Proteomes" id="UP000555407"/>
    </source>
</evidence>
<comment type="similarity">
    <text evidence="2 7">Belongs to the DedA family.</text>
</comment>
<evidence type="ECO:0000256" key="6">
    <source>
        <dbReference type="ARBA" id="ARBA00023136"/>
    </source>
</evidence>
<protein>
    <submittedName>
        <fullName evidence="9">Membrane protein DedA with SNARE-associated domain</fullName>
    </submittedName>
</protein>
<feature type="transmembrane region" description="Helical" evidence="7">
    <location>
        <begin position="90"/>
        <end position="112"/>
    </location>
</feature>
<evidence type="ECO:0000256" key="7">
    <source>
        <dbReference type="RuleBase" id="RU367016"/>
    </source>
</evidence>
<evidence type="ECO:0000313" key="9">
    <source>
        <dbReference type="EMBL" id="NIK59301.1"/>
    </source>
</evidence>
<evidence type="ECO:0000256" key="2">
    <source>
        <dbReference type="ARBA" id="ARBA00010792"/>
    </source>
</evidence>
<evidence type="ECO:0000256" key="5">
    <source>
        <dbReference type="ARBA" id="ARBA00022989"/>
    </source>
</evidence>